<feature type="domain" description="HTH tetR-type" evidence="4">
    <location>
        <begin position="27"/>
        <end position="73"/>
    </location>
</feature>
<evidence type="ECO:0000256" key="2">
    <source>
        <dbReference type="ARBA" id="ARBA00023125"/>
    </source>
</evidence>
<feature type="non-terminal residue" evidence="5">
    <location>
        <position position="73"/>
    </location>
</feature>
<accession>A0AAJ2H707</accession>
<dbReference type="AlphaFoldDB" id="A0AAJ2H707"/>
<feature type="DNA-binding region" description="H-T-H motif" evidence="3">
    <location>
        <begin position="50"/>
        <end position="69"/>
    </location>
</feature>
<organism evidence="5 6">
    <name type="scientific">Rhizobium hidalgonense</name>
    <dbReference type="NCBI Taxonomy" id="1538159"/>
    <lineage>
        <taxon>Bacteria</taxon>
        <taxon>Pseudomonadati</taxon>
        <taxon>Pseudomonadota</taxon>
        <taxon>Alphaproteobacteria</taxon>
        <taxon>Hyphomicrobiales</taxon>
        <taxon>Rhizobiaceae</taxon>
        <taxon>Rhizobium/Agrobacterium group</taxon>
        <taxon>Rhizobium</taxon>
    </lineage>
</organism>
<dbReference type="GO" id="GO:0003700">
    <property type="term" value="F:DNA-binding transcription factor activity"/>
    <property type="evidence" value="ECO:0007669"/>
    <property type="project" value="TreeGrafter"/>
</dbReference>
<dbReference type="PROSITE" id="PS50977">
    <property type="entry name" value="HTH_TETR_2"/>
    <property type="match status" value="1"/>
</dbReference>
<dbReference type="PANTHER" id="PTHR30055:SF183">
    <property type="entry name" value="NUCLEOID OCCLUSION FACTOR SLMA"/>
    <property type="match status" value="1"/>
</dbReference>
<evidence type="ECO:0000256" key="3">
    <source>
        <dbReference type="PROSITE-ProRule" id="PRU00335"/>
    </source>
</evidence>
<dbReference type="PANTHER" id="PTHR30055">
    <property type="entry name" value="HTH-TYPE TRANSCRIPTIONAL REGULATOR RUTR"/>
    <property type="match status" value="1"/>
</dbReference>
<keyword evidence="2 3" id="KW-0238">DNA-binding</keyword>
<dbReference type="InterPro" id="IPR001647">
    <property type="entry name" value="HTH_TetR"/>
</dbReference>
<dbReference type="EMBL" id="JAVLSF010001382">
    <property type="protein sequence ID" value="MDR9778931.1"/>
    <property type="molecule type" value="Genomic_DNA"/>
</dbReference>
<name>A0AAJ2H707_9HYPH</name>
<comment type="caution">
    <text evidence="5">The sequence shown here is derived from an EMBL/GenBank/DDBJ whole genome shotgun (WGS) entry which is preliminary data.</text>
</comment>
<dbReference type="Pfam" id="PF00440">
    <property type="entry name" value="TetR_N"/>
    <property type="match status" value="1"/>
</dbReference>
<evidence type="ECO:0000313" key="6">
    <source>
        <dbReference type="Proteomes" id="UP001268610"/>
    </source>
</evidence>
<evidence type="ECO:0000256" key="1">
    <source>
        <dbReference type="ARBA" id="ARBA00023054"/>
    </source>
</evidence>
<dbReference type="InterPro" id="IPR009057">
    <property type="entry name" value="Homeodomain-like_sf"/>
</dbReference>
<dbReference type="InterPro" id="IPR050109">
    <property type="entry name" value="HTH-type_TetR-like_transc_reg"/>
</dbReference>
<proteinExistence type="predicted"/>
<dbReference type="GO" id="GO:0000976">
    <property type="term" value="F:transcription cis-regulatory region binding"/>
    <property type="evidence" value="ECO:0007669"/>
    <property type="project" value="TreeGrafter"/>
</dbReference>
<sequence>MRQIVGLAAELEPVSIKNLPCMGGLDDSPRGKILRVAAYLFQQQGYTRTTVRDIATMVGIQSGSLFHHFKSKD</sequence>
<protein>
    <submittedName>
        <fullName evidence="5">Helix-turn-helix domain-containing protein</fullName>
    </submittedName>
</protein>
<dbReference type="SUPFAM" id="SSF46689">
    <property type="entry name" value="Homeodomain-like"/>
    <property type="match status" value="1"/>
</dbReference>
<dbReference type="Proteomes" id="UP001268610">
    <property type="component" value="Unassembled WGS sequence"/>
</dbReference>
<reference evidence="5" key="1">
    <citation type="submission" date="2023-04" db="EMBL/GenBank/DDBJ databases">
        <title>Genomic characterization of faba bean (Vicia faba) microsymbionts in Mexican soils.</title>
        <authorList>
            <person name="Rivera Orduna F.N."/>
            <person name="Guevara-Luna J."/>
            <person name="Yan J."/>
            <person name="Arroyo-Herrera I."/>
            <person name="Li Y."/>
            <person name="Vasquez-Murrieta M.S."/>
            <person name="Wang E.T."/>
        </authorList>
    </citation>
    <scope>NUCLEOTIDE SEQUENCE</scope>
    <source>
        <strain evidence="5">CH26</strain>
    </source>
</reference>
<dbReference type="RefSeq" id="WP_310866876.1">
    <property type="nucleotide sequence ID" value="NZ_JAVLSF010001382.1"/>
</dbReference>
<gene>
    <name evidence="5" type="ORF">RJJ65_41010</name>
</gene>
<evidence type="ECO:0000313" key="5">
    <source>
        <dbReference type="EMBL" id="MDR9778931.1"/>
    </source>
</evidence>
<evidence type="ECO:0000259" key="4">
    <source>
        <dbReference type="PROSITE" id="PS50977"/>
    </source>
</evidence>
<dbReference type="Gene3D" id="1.10.10.60">
    <property type="entry name" value="Homeodomain-like"/>
    <property type="match status" value="1"/>
</dbReference>
<dbReference type="PRINTS" id="PR00455">
    <property type="entry name" value="HTHTETR"/>
</dbReference>
<keyword evidence="1" id="KW-0175">Coiled coil</keyword>